<name>G3HY60_CRIGR</name>
<reference evidence="2" key="1">
    <citation type="journal article" date="2011" name="Nat. Biotechnol.">
        <title>The genomic sequence of the Chinese hamster ovary (CHO)-K1 cell line.</title>
        <authorList>
            <person name="Xu X."/>
            <person name="Nagarajan H."/>
            <person name="Lewis N.E."/>
            <person name="Pan S."/>
            <person name="Cai Z."/>
            <person name="Liu X."/>
            <person name="Chen W."/>
            <person name="Xie M."/>
            <person name="Wang W."/>
            <person name="Hammond S."/>
            <person name="Andersen M.R."/>
            <person name="Neff N."/>
            <person name="Passarelli B."/>
            <person name="Koh W."/>
            <person name="Fan H.C."/>
            <person name="Wang J."/>
            <person name="Gui Y."/>
            <person name="Lee K.H."/>
            <person name="Betenbaugh M.J."/>
            <person name="Quake S.R."/>
            <person name="Famili I."/>
            <person name="Palsson B.O."/>
            <person name="Wang J."/>
        </authorList>
    </citation>
    <scope>NUCLEOTIDE SEQUENCE [LARGE SCALE GENOMIC DNA]</scope>
    <source>
        <strain evidence="2">CHO K1 cell line</strain>
    </source>
</reference>
<gene>
    <name evidence="1" type="ORF">I79_015978</name>
</gene>
<dbReference type="EMBL" id="JH000909">
    <property type="protein sequence ID" value="EGW03483.1"/>
    <property type="molecule type" value="Genomic_DNA"/>
</dbReference>
<organism evidence="1 2">
    <name type="scientific">Cricetulus griseus</name>
    <name type="common">Chinese hamster</name>
    <name type="synonym">Cricetulus barabensis griseus</name>
    <dbReference type="NCBI Taxonomy" id="10029"/>
    <lineage>
        <taxon>Eukaryota</taxon>
        <taxon>Metazoa</taxon>
        <taxon>Chordata</taxon>
        <taxon>Craniata</taxon>
        <taxon>Vertebrata</taxon>
        <taxon>Euteleostomi</taxon>
        <taxon>Mammalia</taxon>
        <taxon>Eutheria</taxon>
        <taxon>Euarchontoglires</taxon>
        <taxon>Glires</taxon>
        <taxon>Rodentia</taxon>
        <taxon>Myomorpha</taxon>
        <taxon>Muroidea</taxon>
        <taxon>Cricetidae</taxon>
        <taxon>Cricetinae</taxon>
        <taxon>Cricetulus</taxon>
    </lineage>
</organism>
<accession>G3HY60</accession>
<evidence type="ECO:0000313" key="1">
    <source>
        <dbReference type="EMBL" id="EGW03483.1"/>
    </source>
</evidence>
<dbReference type="Proteomes" id="UP000001075">
    <property type="component" value="Unassembled WGS sequence"/>
</dbReference>
<dbReference type="InParanoid" id="G3HY60"/>
<dbReference type="AlphaFoldDB" id="G3HY60"/>
<sequence length="53" mass="6239">MRRLSALSFASQENILHGRQFVKQFGPFTVDMDPVFWCFVTNYGKNREDNPEN</sequence>
<evidence type="ECO:0000313" key="2">
    <source>
        <dbReference type="Proteomes" id="UP000001075"/>
    </source>
</evidence>
<protein>
    <submittedName>
        <fullName evidence="1">Uncharacterized protein</fullName>
    </submittedName>
</protein>
<proteinExistence type="predicted"/>